<evidence type="ECO:0000313" key="3">
    <source>
        <dbReference type="EMBL" id="AEB86640.1"/>
    </source>
</evidence>
<organism evidence="3 4">
    <name type="scientific">Alicycliphilus denitrificans (strain DSM 14773 / CIP 107495 / K601)</name>
    <dbReference type="NCBI Taxonomy" id="596154"/>
    <lineage>
        <taxon>Bacteria</taxon>
        <taxon>Pseudomonadati</taxon>
        <taxon>Pseudomonadota</taxon>
        <taxon>Betaproteobacteria</taxon>
        <taxon>Burkholderiales</taxon>
        <taxon>Comamonadaceae</taxon>
        <taxon>Alicycliphilus</taxon>
    </lineage>
</organism>
<keyword evidence="4" id="KW-1185">Reference proteome</keyword>
<evidence type="ECO:0000313" key="4">
    <source>
        <dbReference type="Proteomes" id="UP000007938"/>
    </source>
</evidence>
<sequence>MQQGFGAVLMAAGAGRRMGYQPKALLRRGGETLLARQIRLLVQAGVRHIVVVLGHHAAHITEELRRIAAPECVRLDWVTNPVPDAGPGGSLRLGLAVLPDAAPALMVLLVDQPLLEAEDIAALLTAWDRRANGVQLLVPQHAGEPGHPIALDAQLRREVLAGTGAEGLSAWRRAHPQQVQRLELSHARCTTDVDTLEDLQRLGERFGVWLTQPTPPRPADPAAP</sequence>
<dbReference type="InterPro" id="IPR025877">
    <property type="entry name" value="MobA-like_NTP_Trfase"/>
</dbReference>
<protein>
    <submittedName>
        <fullName evidence="3">Molybdenum cofactor cytidylyltransferase</fullName>
    </submittedName>
</protein>
<evidence type="ECO:0000259" key="2">
    <source>
        <dbReference type="Pfam" id="PF12804"/>
    </source>
</evidence>
<dbReference type="PANTHER" id="PTHR43777:SF1">
    <property type="entry name" value="MOLYBDENUM COFACTOR CYTIDYLYLTRANSFERASE"/>
    <property type="match status" value="1"/>
</dbReference>
<dbReference type="GO" id="GO:0016779">
    <property type="term" value="F:nucleotidyltransferase activity"/>
    <property type="evidence" value="ECO:0007669"/>
    <property type="project" value="UniProtKB-KW"/>
</dbReference>
<keyword evidence="1" id="KW-0460">Magnesium</keyword>
<dbReference type="Pfam" id="PF12804">
    <property type="entry name" value="NTP_transf_3"/>
    <property type="match status" value="1"/>
</dbReference>
<dbReference type="PANTHER" id="PTHR43777">
    <property type="entry name" value="MOLYBDENUM COFACTOR CYTIDYLYLTRANSFERASE"/>
    <property type="match status" value="1"/>
</dbReference>
<dbReference type="EMBL" id="CP002657">
    <property type="protein sequence ID" value="AEB86640.1"/>
    <property type="molecule type" value="Genomic_DNA"/>
</dbReference>
<keyword evidence="3" id="KW-0548">Nucleotidyltransferase</keyword>
<feature type="domain" description="MobA-like NTP transferase" evidence="2">
    <location>
        <begin position="7"/>
        <end position="177"/>
    </location>
</feature>
<proteinExistence type="predicted"/>
<dbReference type="STRING" id="596154.Alide2_4328"/>
<reference evidence="3 4" key="2">
    <citation type="submission" date="2011-04" db="EMBL/GenBank/DDBJ databases">
        <title>Complete sequence of chromosome of Alicycliphilus denitrificans K601.</title>
        <authorList>
            <consortium name="US DOE Joint Genome Institute"/>
            <person name="Lucas S."/>
            <person name="Han J."/>
            <person name="Lapidus A."/>
            <person name="Cheng J.-F."/>
            <person name="Goodwin L."/>
            <person name="Pitluck S."/>
            <person name="Peters L."/>
            <person name="Zeytun A."/>
            <person name="Detter J.C."/>
            <person name="Han C."/>
            <person name="Tapia R."/>
            <person name="Land M."/>
            <person name="Hauser L."/>
            <person name="Kyrpides N."/>
            <person name="Ivanova N."/>
            <person name="Mikhailova N."/>
            <person name="Pagani I."/>
            <person name="Oosterkamp M."/>
            <person name="Pieper D."/>
            <person name="van Berkel W."/>
            <person name="Langenhoff A."/>
            <person name="Smidt H."/>
            <person name="Stams A."/>
            <person name="Woyke T."/>
        </authorList>
    </citation>
    <scope>NUCLEOTIDE SEQUENCE [LARGE SCALE GENOMIC DNA]</scope>
    <source>
        <strain evidence="4">DSM 14773 / CIP 107495 / K601</strain>
    </source>
</reference>
<gene>
    <name evidence="3" type="ordered locus">Alide2_4328</name>
</gene>
<accession>F4G7P3</accession>
<dbReference type="SUPFAM" id="SSF53448">
    <property type="entry name" value="Nucleotide-diphospho-sugar transferases"/>
    <property type="match status" value="1"/>
</dbReference>
<dbReference type="HOGENOM" id="CLU_061980_2_2_4"/>
<dbReference type="OrthoDB" id="8667343at2"/>
<dbReference type="eggNOG" id="COG2068">
    <property type="taxonomic scope" value="Bacteria"/>
</dbReference>
<dbReference type="CDD" id="cd04182">
    <property type="entry name" value="GT_2_like_f"/>
    <property type="match status" value="1"/>
</dbReference>
<dbReference type="Proteomes" id="UP000007938">
    <property type="component" value="Chromosome"/>
</dbReference>
<evidence type="ECO:0000256" key="1">
    <source>
        <dbReference type="ARBA" id="ARBA00022842"/>
    </source>
</evidence>
<dbReference type="AlphaFoldDB" id="F4G7P3"/>
<dbReference type="InterPro" id="IPR029044">
    <property type="entry name" value="Nucleotide-diphossugar_trans"/>
</dbReference>
<dbReference type="Gene3D" id="3.90.550.10">
    <property type="entry name" value="Spore Coat Polysaccharide Biosynthesis Protein SpsA, Chain A"/>
    <property type="match status" value="1"/>
</dbReference>
<reference evidence="3 4" key="1">
    <citation type="journal article" date="2011" name="J. Bacteriol.">
        <title>Genome Sequences of Alicycliphilus denitrificans Strains BC and K601T.</title>
        <authorList>
            <person name="Oosterkamp M.J."/>
            <person name="Veuskens T."/>
            <person name="Plugge C.M."/>
            <person name="Langenhoff A.A."/>
            <person name="Gerritse J."/>
            <person name="van Berkel W.J."/>
            <person name="Pieper D.H."/>
            <person name="Junca H."/>
            <person name="Goodwin L.A."/>
            <person name="Daligault H.E."/>
            <person name="Bruce D.C."/>
            <person name="Detter J.C."/>
            <person name="Tapia R."/>
            <person name="Han C.S."/>
            <person name="Land M.L."/>
            <person name="Hauser L.J."/>
            <person name="Smidt H."/>
            <person name="Stams A.J."/>
        </authorList>
    </citation>
    <scope>NUCLEOTIDE SEQUENCE [LARGE SCALE GENOMIC DNA]</scope>
    <source>
        <strain evidence="4">DSM 14773 / CIP 107495 / K601</strain>
    </source>
</reference>
<dbReference type="KEGG" id="adk:Alide2_4328"/>
<name>F4G7P3_ALIDK</name>
<dbReference type="RefSeq" id="WP_013723119.1">
    <property type="nucleotide sequence ID" value="NC_015422.1"/>
</dbReference>
<keyword evidence="3" id="KW-0808">Transferase</keyword>